<dbReference type="EMBL" id="KI912111">
    <property type="protein sequence ID" value="ETS83602.1"/>
    <property type="molecule type" value="Genomic_DNA"/>
</dbReference>
<proteinExistence type="predicted"/>
<dbReference type="Proteomes" id="UP000030651">
    <property type="component" value="Unassembled WGS sequence"/>
</dbReference>
<dbReference type="GeneID" id="19270491"/>
<dbReference type="KEGG" id="pfy:PFICI_05478"/>
<dbReference type="AlphaFoldDB" id="W3XDV0"/>
<evidence type="ECO:0000313" key="2">
    <source>
        <dbReference type="Proteomes" id="UP000030651"/>
    </source>
</evidence>
<protein>
    <submittedName>
        <fullName evidence="1">Uncharacterized protein</fullName>
    </submittedName>
</protein>
<name>W3XDV0_PESFW</name>
<dbReference type="HOGENOM" id="CLU_2886546_0_0_1"/>
<reference evidence="2" key="1">
    <citation type="journal article" date="2015" name="BMC Genomics">
        <title>Genomic and transcriptomic analysis of the endophytic fungus Pestalotiopsis fici reveals its lifestyle and high potential for synthesis of natural products.</title>
        <authorList>
            <person name="Wang X."/>
            <person name="Zhang X."/>
            <person name="Liu L."/>
            <person name="Xiang M."/>
            <person name="Wang W."/>
            <person name="Sun X."/>
            <person name="Che Y."/>
            <person name="Guo L."/>
            <person name="Liu G."/>
            <person name="Guo L."/>
            <person name="Wang C."/>
            <person name="Yin W.B."/>
            <person name="Stadler M."/>
            <person name="Zhang X."/>
            <person name="Liu X."/>
        </authorList>
    </citation>
    <scope>NUCLEOTIDE SEQUENCE [LARGE SCALE GENOMIC DNA]</scope>
    <source>
        <strain evidence="2">W106-1 / CGMCC3.15140</strain>
    </source>
</reference>
<accession>W3XDV0</accession>
<keyword evidence="2" id="KW-1185">Reference proteome</keyword>
<organism evidence="1 2">
    <name type="scientific">Pestalotiopsis fici (strain W106-1 / CGMCC3.15140)</name>
    <dbReference type="NCBI Taxonomy" id="1229662"/>
    <lineage>
        <taxon>Eukaryota</taxon>
        <taxon>Fungi</taxon>
        <taxon>Dikarya</taxon>
        <taxon>Ascomycota</taxon>
        <taxon>Pezizomycotina</taxon>
        <taxon>Sordariomycetes</taxon>
        <taxon>Xylariomycetidae</taxon>
        <taxon>Amphisphaeriales</taxon>
        <taxon>Sporocadaceae</taxon>
        <taxon>Pestalotiopsis</taxon>
    </lineage>
</organism>
<sequence>MADDVPEIVSGGRVVEACAAKDSVSVVEVIEDERSAAELLMKTWDRRCQIRRWRYVTRYQCWH</sequence>
<dbReference type="InParanoid" id="W3XDV0"/>
<dbReference type="RefSeq" id="XP_007832250.1">
    <property type="nucleotide sequence ID" value="XM_007834059.1"/>
</dbReference>
<gene>
    <name evidence="1" type="ORF">PFICI_05478</name>
</gene>
<evidence type="ECO:0000313" key="1">
    <source>
        <dbReference type="EMBL" id="ETS83602.1"/>
    </source>
</evidence>